<keyword evidence="7" id="KW-0812">Transmembrane</keyword>
<evidence type="ECO:0000256" key="7">
    <source>
        <dbReference type="SAM" id="Phobius"/>
    </source>
</evidence>
<dbReference type="InterPro" id="IPR027383">
    <property type="entry name" value="Znf_put"/>
</dbReference>
<dbReference type="GO" id="GO:0006352">
    <property type="term" value="P:DNA-templated transcription initiation"/>
    <property type="evidence" value="ECO:0007669"/>
    <property type="project" value="InterPro"/>
</dbReference>
<keyword evidence="7" id="KW-1133">Transmembrane helix</keyword>
<dbReference type="PANTHER" id="PTHR43133:SF8">
    <property type="entry name" value="RNA POLYMERASE SIGMA FACTOR HI_1459-RELATED"/>
    <property type="match status" value="1"/>
</dbReference>
<feature type="transmembrane region" description="Helical" evidence="7">
    <location>
        <begin position="264"/>
        <end position="283"/>
    </location>
</feature>
<dbReference type="Gene3D" id="1.10.10.10">
    <property type="entry name" value="Winged helix-like DNA-binding domain superfamily/Winged helix DNA-binding domain"/>
    <property type="match status" value="1"/>
</dbReference>
<proteinExistence type="inferred from homology"/>
<dbReference type="InterPro" id="IPR036388">
    <property type="entry name" value="WH-like_DNA-bd_sf"/>
</dbReference>
<evidence type="ECO:0000256" key="5">
    <source>
        <dbReference type="ARBA" id="ARBA00023163"/>
    </source>
</evidence>
<keyword evidence="3" id="KW-0731">Sigma factor</keyword>
<dbReference type="Pfam" id="PF04542">
    <property type="entry name" value="Sigma70_r2"/>
    <property type="match status" value="1"/>
</dbReference>
<feature type="domain" description="RNA polymerase sigma-70 region 2" evidence="8">
    <location>
        <begin position="49"/>
        <end position="108"/>
    </location>
</feature>
<feature type="region of interest" description="Disordered" evidence="6">
    <location>
        <begin position="336"/>
        <end position="460"/>
    </location>
</feature>
<dbReference type="Gene3D" id="1.10.10.1320">
    <property type="entry name" value="Anti-sigma factor, zinc-finger domain"/>
    <property type="match status" value="1"/>
</dbReference>
<evidence type="ECO:0000259" key="9">
    <source>
        <dbReference type="Pfam" id="PF13490"/>
    </source>
</evidence>
<reference evidence="10 11" key="1">
    <citation type="submission" date="2018-05" db="EMBL/GenBank/DDBJ databases">
        <title>Genomic Encyclopedia of Type Strains, Phase IV (KMG-IV): sequencing the most valuable type-strain genomes for metagenomic binning, comparative biology and taxonomic classification.</title>
        <authorList>
            <person name="Goeker M."/>
        </authorList>
    </citation>
    <scope>NUCLEOTIDE SEQUENCE [LARGE SCALE GENOMIC DNA]</scope>
    <source>
        <strain evidence="10 11">DSM 45480</strain>
    </source>
</reference>
<evidence type="ECO:0000256" key="4">
    <source>
        <dbReference type="ARBA" id="ARBA00023125"/>
    </source>
</evidence>
<gene>
    <name evidence="10" type="ORF">C8D88_101793</name>
</gene>
<dbReference type="GO" id="GO:0016987">
    <property type="term" value="F:sigma factor activity"/>
    <property type="evidence" value="ECO:0007669"/>
    <property type="project" value="UniProtKB-KW"/>
</dbReference>
<dbReference type="GO" id="GO:0003677">
    <property type="term" value="F:DNA binding"/>
    <property type="evidence" value="ECO:0007669"/>
    <property type="project" value="UniProtKB-KW"/>
</dbReference>
<dbReference type="NCBIfam" id="TIGR02937">
    <property type="entry name" value="sigma70-ECF"/>
    <property type="match status" value="1"/>
</dbReference>
<dbReference type="PANTHER" id="PTHR43133">
    <property type="entry name" value="RNA POLYMERASE ECF-TYPE SIGMA FACTO"/>
    <property type="match status" value="1"/>
</dbReference>
<comment type="similarity">
    <text evidence="1">Belongs to the sigma-70 factor family. ECF subfamily.</text>
</comment>
<accession>A0A316IC24</accession>
<dbReference type="Gene3D" id="1.10.1740.10">
    <property type="match status" value="1"/>
</dbReference>
<evidence type="ECO:0000313" key="11">
    <source>
        <dbReference type="Proteomes" id="UP000246005"/>
    </source>
</evidence>
<organism evidence="10 11">
    <name type="scientific">Lentzea atacamensis</name>
    <dbReference type="NCBI Taxonomy" id="531938"/>
    <lineage>
        <taxon>Bacteria</taxon>
        <taxon>Bacillati</taxon>
        <taxon>Actinomycetota</taxon>
        <taxon>Actinomycetes</taxon>
        <taxon>Pseudonocardiales</taxon>
        <taxon>Pseudonocardiaceae</taxon>
        <taxon>Lentzea</taxon>
    </lineage>
</organism>
<dbReference type="SUPFAM" id="SSF88946">
    <property type="entry name" value="Sigma2 domain of RNA polymerase sigma factors"/>
    <property type="match status" value="1"/>
</dbReference>
<dbReference type="InterPro" id="IPR013324">
    <property type="entry name" value="RNA_pol_sigma_r3/r4-like"/>
</dbReference>
<dbReference type="InterPro" id="IPR007627">
    <property type="entry name" value="RNA_pol_sigma70_r2"/>
</dbReference>
<feature type="transmembrane region" description="Helical" evidence="7">
    <location>
        <begin position="290"/>
        <end position="308"/>
    </location>
</feature>
<evidence type="ECO:0000313" key="10">
    <source>
        <dbReference type="EMBL" id="PWK90771.1"/>
    </source>
</evidence>
<dbReference type="EMBL" id="QGHB01000001">
    <property type="protein sequence ID" value="PWK90771.1"/>
    <property type="molecule type" value="Genomic_DNA"/>
</dbReference>
<feature type="compositionally biased region" description="Pro residues" evidence="6">
    <location>
        <begin position="435"/>
        <end position="444"/>
    </location>
</feature>
<dbReference type="SUPFAM" id="SSF88659">
    <property type="entry name" value="Sigma3 and sigma4 domains of RNA polymerase sigma factors"/>
    <property type="match status" value="1"/>
</dbReference>
<sequence length="460" mass="49899">MVLYIDLFSTRSSSGPLWHVEPVMVDENEVDRDLLARVREGDDSAYGELFSRHADAIRRFSLRHVREAAEADDLTAEAFFRMLQAIRRGSGPTDHVRTYLLTVARRVAWEWSGRRRDVPVEDEELGRRVEPVGDNANRRAEHNLITRAFSSLPERWRVVLWRVEVEGERPATVAPHFGLSPNAMSALARRAREGLRAAYLQAHLAADDGRSSCAAIRSKLGTYTAGGVQGVEERRIRAHLDTCSSCAQLHTELNEVCATLRANAAFLIVPSTLGLAFAGNMLISKAKMAFAAASVATIGLFGTMAAVFDGGPGVAVLQPDQKPVIAMITSGSASSGHSKELVVAPPPQQAQQPEKVRENVVNPGAGQRHQETVRKTTSYAPPPASEQRREPPVERALPVTGSSSVSSEVSNAVVTTSRDVKSLNSAPSTSEEPSDPCPPPPPPQTTTTTITLYPRPAVEN</sequence>
<dbReference type="InterPro" id="IPR013325">
    <property type="entry name" value="RNA_pol_sigma_r2"/>
</dbReference>
<dbReference type="Proteomes" id="UP000246005">
    <property type="component" value="Unassembled WGS sequence"/>
</dbReference>
<dbReference type="Pfam" id="PF13490">
    <property type="entry name" value="zf-HC2"/>
    <property type="match status" value="1"/>
</dbReference>
<dbReference type="InterPro" id="IPR014284">
    <property type="entry name" value="RNA_pol_sigma-70_dom"/>
</dbReference>
<dbReference type="InterPro" id="IPR041916">
    <property type="entry name" value="Anti_sigma_zinc_sf"/>
</dbReference>
<comment type="caution">
    <text evidence="10">The sequence shown here is derived from an EMBL/GenBank/DDBJ whole genome shotgun (WGS) entry which is preliminary data.</text>
</comment>
<keyword evidence="2" id="KW-0805">Transcription regulation</keyword>
<keyword evidence="4" id="KW-0238">DNA-binding</keyword>
<dbReference type="InterPro" id="IPR039425">
    <property type="entry name" value="RNA_pol_sigma-70-like"/>
</dbReference>
<protein>
    <submittedName>
        <fullName evidence="10">RNA polymerase sigma factor (Sigma-70 family)</fullName>
    </submittedName>
</protein>
<keyword evidence="5" id="KW-0804">Transcription</keyword>
<evidence type="ECO:0000259" key="8">
    <source>
        <dbReference type="Pfam" id="PF04542"/>
    </source>
</evidence>
<evidence type="ECO:0000256" key="6">
    <source>
        <dbReference type="SAM" id="MobiDB-lite"/>
    </source>
</evidence>
<dbReference type="AlphaFoldDB" id="A0A316IC24"/>
<feature type="compositionally biased region" description="Low complexity" evidence="6">
    <location>
        <begin position="445"/>
        <end position="460"/>
    </location>
</feature>
<evidence type="ECO:0000256" key="2">
    <source>
        <dbReference type="ARBA" id="ARBA00023015"/>
    </source>
</evidence>
<name>A0A316IC24_9PSEU</name>
<feature type="domain" description="Putative zinc-finger" evidence="9">
    <location>
        <begin position="213"/>
        <end position="247"/>
    </location>
</feature>
<evidence type="ECO:0000256" key="1">
    <source>
        <dbReference type="ARBA" id="ARBA00010641"/>
    </source>
</evidence>
<evidence type="ECO:0000256" key="3">
    <source>
        <dbReference type="ARBA" id="ARBA00023082"/>
    </source>
</evidence>
<keyword evidence="7" id="KW-0472">Membrane</keyword>
<feature type="compositionally biased region" description="Low complexity" evidence="6">
    <location>
        <begin position="399"/>
        <end position="417"/>
    </location>
</feature>